<name>A0A345MRS2_9VIRU</name>
<dbReference type="Proteomes" id="UP000287412">
    <property type="component" value="Segment"/>
</dbReference>
<keyword evidence="2" id="KW-1185">Reference proteome</keyword>
<dbReference type="RefSeq" id="YP_010784527.1">
    <property type="nucleotide sequence ID" value="NC_075286.1"/>
</dbReference>
<reference evidence="1 2" key="1">
    <citation type="submission" date="2018-07" db="EMBL/GenBank/DDBJ databases">
        <title>Uncovering a Universe of Circular DNA Viruses in Animal Metagenomes.</title>
        <authorList>
            <person name="Tisza M."/>
            <person name="Buck C."/>
            <person name="Pastrana D."/>
            <person name="Welch N."/>
            <person name="Peretti A."/>
        </authorList>
    </citation>
    <scope>NUCLEOTIDE SEQUENCE [LARGE SCALE GENOMIC DNA]</scope>
    <source>
        <strain evidence="1">Ctfe71</strain>
    </source>
</reference>
<dbReference type="GeneID" id="80521739"/>
<protein>
    <submittedName>
        <fullName evidence="1">Rep protein</fullName>
    </submittedName>
</protein>
<accession>A0A345MRS2</accession>
<dbReference type="EMBL" id="MH616866">
    <property type="protein sequence ID" value="AXH74072.1"/>
    <property type="molecule type" value="Genomic_DNA"/>
</dbReference>
<evidence type="ECO:0000313" key="2">
    <source>
        <dbReference type="Proteomes" id="UP000287412"/>
    </source>
</evidence>
<organism evidence="1 2">
    <name type="scientific">Macaque stool associated virus 11</name>
    <dbReference type="NCBI Taxonomy" id="2499233"/>
    <lineage>
        <taxon>Viruses</taxon>
        <taxon>Monodnaviria</taxon>
        <taxon>Shotokuvirae</taxon>
        <taxon>Cressdnaviricota</taxon>
        <taxon>Arfiviricetes</taxon>
        <taxon>Cremevirales</taxon>
        <taxon>Smacoviridae</taxon>
        <taxon>Porprismacovirus</taxon>
        <taxon>Porprismacovirus macas5</taxon>
    </lineage>
</organism>
<evidence type="ECO:0000313" key="1">
    <source>
        <dbReference type="EMBL" id="AXH74072.1"/>
    </source>
</evidence>
<sequence length="261" mass="30792">MVETYMGTCPKAWKRALMYIFVHYDCKKWIIGFEKGNSGYEHLQFRFETSTKDFIGVPAKTDKKGRIIQEEIKSIPFKCGVPMHLEKCTDTWEYETKEGRYVCSWDTTRLLKNRFGKPKGWQKEALEGLRRQNDRQVDVWYDPIGNRGKSWLTGHLFETREALIIPRDWTKASEISNYIVHNYKQQRIIIIDIPRDHPIPDEFYLVVEMIKDGLVASTKWEGKMIHIDVAIGIFTNRMLNLKKLSQDRWSIHNVWTAAQDS</sequence>
<dbReference type="KEGG" id="vg:80521739"/>
<proteinExistence type="predicted"/>